<proteinExistence type="predicted"/>
<dbReference type="AlphaFoldDB" id="A0A419V2U3"/>
<gene>
    <name evidence="1" type="ORF">ATL39_1968</name>
</gene>
<dbReference type="RefSeq" id="WP_120193171.1">
    <property type="nucleotide sequence ID" value="NZ_RAPK01000009.1"/>
</dbReference>
<dbReference type="Proteomes" id="UP000285120">
    <property type="component" value="Unassembled WGS sequence"/>
</dbReference>
<protein>
    <submittedName>
        <fullName evidence="1">Uncharacterized protein</fullName>
    </submittedName>
</protein>
<organism evidence="1 2">
    <name type="scientific">Sinobaca qinghaiensis</name>
    <dbReference type="NCBI Taxonomy" id="342944"/>
    <lineage>
        <taxon>Bacteria</taxon>
        <taxon>Bacillati</taxon>
        <taxon>Bacillota</taxon>
        <taxon>Bacilli</taxon>
        <taxon>Bacillales</taxon>
        <taxon>Sporolactobacillaceae</taxon>
        <taxon>Sinobaca</taxon>
    </lineage>
</organism>
<evidence type="ECO:0000313" key="2">
    <source>
        <dbReference type="Proteomes" id="UP000285120"/>
    </source>
</evidence>
<sequence length="230" mass="27229">MLKALREKYSHKKTGWSNETAERIEAYAASEQSVYEEQKLVEEQQNHLLYSEMEKYLYTIHPSFLLNAGVARALHNRLLARSQGKFSISLHVTSEMRLALDFYNTDLSIFIRLLEKKGYSIKNREEQFMAVLLNMLSENNYRMFLDRYDDFADAEDSLEAAIYAYLELVDNRNKFESGRMDFLNKYLINKGLLSSSYTKRKLIKLIKSFEKEFKEDFKMNKLEKRMRGIS</sequence>
<dbReference type="OrthoDB" id="2843375at2"/>
<comment type="caution">
    <text evidence="1">The sequence shown here is derived from an EMBL/GenBank/DDBJ whole genome shotgun (WGS) entry which is preliminary data.</text>
</comment>
<dbReference type="EMBL" id="RAPK01000009">
    <property type="protein sequence ID" value="RKD72772.1"/>
    <property type="molecule type" value="Genomic_DNA"/>
</dbReference>
<accession>A0A419V2U3</accession>
<evidence type="ECO:0000313" key="1">
    <source>
        <dbReference type="EMBL" id="RKD72772.1"/>
    </source>
</evidence>
<keyword evidence="2" id="KW-1185">Reference proteome</keyword>
<reference evidence="1 2" key="1">
    <citation type="submission" date="2018-09" db="EMBL/GenBank/DDBJ databases">
        <title>Genomic Encyclopedia of Archaeal and Bacterial Type Strains, Phase II (KMG-II): from individual species to whole genera.</title>
        <authorList>
            <person name="Goeker M."/>
        </authorList>
    </citation>
    <scope>NUCLEOTIDE SEQUENCE [LARGE SCALE GENOMIC DNA]</scope>
    <source>
        <strain evidence="1 2">DSM 17008</strain>
    </source>
</reference>
<name>A0A419V2U3_9BACL</name>